<evidence type="ECO:0000256" key="1">
    <source>
        <dbReference type="SAM" id="MobiDB-lite"/>
    </source>
</evidence>
<protein>
    <submittedName>
        <fullName evidence="2">Uncharacterized protein</fullName>
    </submittedName>
</protein>
<evidence type="ECO:0000313" key="2">
    <source>
        <dbReference type="EMBL" id="TCO31772.1"/>
    </source>
</evidence>
<name>A0ABY2BUV1_9ACTN</name>
<gene>
    <name evidence="2" type="ORF">EV644_101415</name>
</gene>
<evidence type="ECO:0000313" key="3">
    <source>
        <dbReference type="Proteomes" id="UP000295818"/>
    </source>
</evidence>
<organism evidence="2 3">
    <name type="scientific">Kribbella orskensis</name>
    <dbReference type="NCBI Taxonomy" id="2512216"/>
    <lineage>
        <taxon>Bacteria</taxon>
        <taxon>Bacillati</taxon>
        <taxon>Actinomycetota</taxon>
        <taxon>Actinomycetes</taxon>
        <taxon>Propionibacteriales</taxon>
        <taxon>Kribbellaceae</taxon>
        <taxon>Kribbella</taxon>
    </lineage>
</organism>
<proteinExistence type="predicted"/>
<dbReference type="Proteomes" id="UP000295818">
    <property type="component" value="Unassembled WGS sequence"/>
</dbReference>
<reference evidence="2 3" key="1">
    <citation type="journal article" date="2015" name="Stand. Genomic Sci.">
        <title>Genomic Encyclopedia of Bacterial and Archaeal Type Strains, Phase III: the genomes of soil and plant-associated and newly described type strains.</title>
        <authorList>
            <person name="Whitman W.B."/>
            <person name="Woyke T."/>
            <person name="Klenk H.P."/>
            <person name="Zhou Y."/>
            <person name="Lilburn T.G."/>
            <person name="Beck B.J."/>
            <person name="De Vos P."/>
            <person name="Vandamme P."/>
            <person name="Eisen J.A."/>
            <person name="Garrity G."/>
            <person name="Hugenholtz P."/>
            <person name="Kyrpides N.C."/>
        </authorList>
    </citation>
    <scope>NUCLEOTIDE SEQUENCE [LARGE SCALE GENOMIC DNA]</scope>
    <source>
        <strain evidence="2 3">VKM Ac-2538</strain>
    </source>
</reference>
<comment type="caution">
    <text evidence="2">The sequence shown here is derived from an EMBL/GenBank/DDBJ whole genome shotgun (WGS) entry which is preliminary data.</text>
</comment>
<keyword evidence="3" id="KW-1185">Reference proteome</keyword>
<accession>A0ABY2BUV1</accession>
<sequence>MPMGEKKTVKVSRQAVELARLHVEAARRAGRKPDAGVARIAGARPENGNGPTPAPA</sequence>
<dbReference type="EMBL" id="SLWM01000001">
    <property type="protein sequence ID" value="TCO31772.1"/>
    <property type="molecule type" value="Genomic_DNA"/>
</dbReference>
<feature type="region of interest" description="Disordered" evidence="1">
    <location>
        <begin position="27"/>
        <end position="56"/>
    </location>
</feature>